<dbReference type="SUPFAM" id="SSF53383">
    <property type="entry name" value="PLP-dependent transferases"/>
    <property type="match status" value="1"/>
</dbReference>
<dbReference type="CDD" id="cd02523">
    <property type="entry name" value="PC_cytidylyltransferase"/>
    <property type="match status" value="1"/>
</dbReference>
<evidence type="ECO:0000259" key="4">
    <source>
        <dbReference type="Pfam" id="PF00155"/>
    </source>
</evidence>
<dbReference type="InterPro" id="IPR015421">
    <property type="entry name" value="PyrdxlP-dep_Trfase_major"/>
</dbReference>
<keyword evidence="3" id="KW-0808">Transferase</keyword>
<dbReference type="GO" id="GO:0016779">
    <property type="term" value="F:nucleotidyltransferase activity"/>
    <property type="evidence" value="ECO:0007669"/>
    <property type="project" value="UniProtKB-ARBA"/>
</dbReference>
<keyword evidence="7" id="KW-1185">Reference proteome</keyword>
<evidence type="ECO:0000256" key="3">
    <source>
        <dbReference type="RuleBase" id="RU000481"/>
    </source>
</evidence>
<dbReference type="InterPro" id="IPR015422">
    <property type="entry name" value="PyrdxlP-dep_Trfase_small"/>
</dbReference>
<dbReference type="EMBL" id="JAINWA010000003">
    <property type="protein sequence ID" value="MCD1654657.1"/>
    <property type="molecule type" value="Genomic_DNA"/>
</dbReference>
<protein>
    <recommendedName>
        <fullName evidence="3">Aminotransferase</fullName>
        <ecNumber evidence="3">2.6.1.-</ecNumber>
    </recommendedName>
</protein>
<dbReference type="Gene3D" id="3.90.550.10">
    <property type="entry name" value="Spore Coat Polysaccharide Biosynthesis Protein SpsA, Chain A"/>
    <property type="match status" value="1"/>
</dbReference>
<comment type="similarity">
    <text evidence="3">Belongs to the class-I pyridoxal-phosphate-dependent aminotransferase family.</text>
</comment>
<dbReference type="Gene3D" id="3.90.1150.10">
    <property type="entry name" value="Aspartate Aminotransferase, domain 1"/>
    <property type="match status" value="1"/>
</dbReference>
<dbReference type="PANTHER" id="PTHR42885">
    <property type="entry name" value="HISTIDINOL-PHOSPHATE AMINOTRANSFERASE-RELATED"/>
    <property type="match status" value="1"/>
</dbReference>
<accession>A0AAE3JI34</accession>
<dbReference type="SUPFAM" id="SSF53448">
    <property type="entry name" value="Nucleotide-diphospho-sugar transferases"/>
    <property type="match status" value="1"/>
</dbReference>
<feature type="domain" description="MobA-like NTP transferase" evidence="5">
    <location>
        <begin position="3"/>
        <end position="122"/>
    </location>
</feature>
<evidence type="ECO:0000313" key="6">
    <source>
        <dbReference type="EMBL" id="MCD1654657.1"/>
    </source>
</evidence>
<sequence length="604" mass="68650">MQAVILAAGMGNRLGKYTKNNTKCMLEINGTTLIERDLDALAANGIPRCVIVVGYQKQNLIDFVGTNYKGMEIVYVSNDVYDKTNNIYSLWLAKDWLLKDDTILLESDLIFENRIISDLLHDPEPTLAVVDLYQSWMDGTVVQVNNQKVITNFIPKKFFDYQERHTYYKTVNIYKFSREFLVESYVPFLEAYSTAMGKNEYYEQVLRVITTLEKNELKAFCLSGQKWYEIDDAQDRDIAEVMFCDDSDEKLSRMSKRFGGYWRFPGMLDYCYLVNPYFPTPVMLNEMKSSFHDLISEYPSGLNVQNLLAGKMFSIDEEQILTGNGAAELIRSLDASLKGSVGVVYPSFNEYPESLPSHQIVPLFPADMQYGLSELLRWTEQCDNLLLINPDNPSGNFIPKNDVIRLLDKMKDTGKTLVLDESFIDFCSLGASESLFSQDVIDSYPNLVLIKSISKSYGVPGIRLGVLASSNSTLIKKARKSLSIWNINSFGEFFLQIIGKYRKDYALACSQIIGERERFKILLEKTGLFKVYPSQANYFLCKLTMPITARALAKTLLADHNIFIKDLTGKKGIDGTSWVRIAVRNGSDNDRFISTINTIKGTIE</sequence>
<organism evidence="6 7">
    <name type="scientific">Teretinema zuelzerae</name>
    <dbReference type="NCBI Taxonomy" id="156"/>
    <lineage>
        <taxon>Bacteria</taxon>
        <taxon>Pseudomonadati</taxon>
        <taxon>Spirochaetota</taxon>
        <taxon>Spirochaetia</taxon>
        <taxon>Spirochaetales</taxon>
        <taxon>Treponemataceae</taxon>
        <taxon>Teretinema</taxon>
    </lineage>
</organism>
<dbReference type="CDD" id="cd00609">
    <property type="entry name" value="AAT_like"/>
    <property type="match status" value="1"/>
</dbReference>
<dbReference type="RefSeq" id="WP_230755102.1">
    <property type="nucleotide sequence ID" value="NZ_JAINWA010000003.1"/>
</dbReference>
<dbReference type="InterPro" id="IPR025877">
    <property type="entry name" value="MobA-like_NTP_Trfase"/>
</dbReference>
<dbReference type="PROSITE" id="PS00105">
    <property type="entry name" value="AA_TRANSFER_CLASS_1"/>
    <property type="match status" value="1"/>
</dbReference>
<evidence type="ECO:0000259" key="5">
    <source>
        <dbReference type="Pfam" id="PF12804"/>
    </source>
</evidence>
<evidence type="ECO:0000256" key="1">
    <source>
        <dbReference type="ARBA" id="ARBA00001933"/>
    </source>
</evidence>
<evidence type="ECO:0000313" key="7">
    <source>
        <dbReference type="Proteomes" id="UP001198163"/>
    </source>
</evidence>
<dbReference type="PANTHER" id="PTHR42885:SF1">
    <property type="entry name" value="THREONINE-PHOSPHATE DECARBOXYLASE"/>
    <property type="match status" value="1"/>
</dbReference>
<gene>
    <name evidence="6" type="ORF">K7J14_08055</name>
</gene>
<dbReference type="GO" id="GO:0008483">
    <property type="term" value="F:transaminase activity"/>
    <property type="evidence" value="ECO:0007669"/>
    <property type="project" value="UniProtKB-KW"/>
</dbReference>
<dbReference type="InterPro" id="IPR015424">
    <property type="entry name" value="PyrdxlP-dep_Trfase"/>
</dbReference>
<dbReference type="Gene3D" id="3.40.640.10">
    <property type="entry name" value="Type I PLP-dependent aspartate aminotransferase-like (Major domain)"/>
    <property type="match status" value="1"/>
</dbReference>
<keyword evidence="2" id="KW-0663">Pyridoxal phosphate</keyword>
<dbReference type="Proteomes" id="UP001198163">
    <property type="component" value="Unassembled WGS sequence"/>
</dbReference>
<dbReference type="EC" id="2.6.1.-" evidence="3"/>
<comment type="cofactor">
    <cofactor evidence="1 3">
        <name>pyridoxal 5'-phosphate</name>
        <dbReference type="ChEBI" id="CHEBI:597326"/>
    </cofactor>
</comment>
<dbReference type="InterPro" id="IPR004838">
    <property type="entry name" value="NHTrfase_class1_PyrdxlP-BS"/>
</dbReference>
<evidence type="ECO:0000256" key="2">
    <source>
        <dbReference type="ARBA" id="ARBA00022898"/>
    </source>
</evidence>
<dbReference type="InterPro" id="IPR029044">
    <property type="entry name" value="Nucleotide-diphossugar_trans"/>
</dbReference>
<reference evidence="6" key="1">
    <citation type="submission" date="2021-08" db="EMBL/GenBank/DDBJ databases">
        <title>Comparative analyses of Brucepasteria parasyntrophica and Teretinema zuelzerae.</title>
        <authorList>
            <person name="Song Y."/>
            <person name="Brune A."/>
        </authorList>
    </citation>
    <scope>NUCLEOTIDE SEQUENCE</scope>
    <source>
        <strain evidence="6">DSM 1903</strain>
    </source>
</reference>
<name>A0AAE3JI34_9SPIR</name>
<dbReference type="Pfam" id="PF00155">
    <property type="entry name" value="Aminotran_1_2"/>
    <property type="match status" value="1"/>
</dbReference>
<proteinExistence type="inferred from homology"/>
<dbReference type="Pfam" id="PF12804">
    <property type="entry name" value="NTP_transf_3"/>
    <property type="match status" value="1"/>
</dbReference>
<keyword evidence="3 6" id="KW-0032">Aminotransferase</keyword>
<comment type="caution">
    <text evidence="6">The sequence shown here is derived from an EMBL/GenBank/DDBJ whole genome shotgun (WGS) entry which is preliminary data.</text>
</comment>
<dbReference type="AlphaFoldDB" id="A0AAE3JI34"/>
<dbReference type="InterPro" id="IPR004839">
    <property type="entry name" value="Aminotransferase_I/II_large"/>
</dbReference>
<dbReference type="GO" id="GO:0030170">
    <property type="term" value="F:pyridoxal phosphate binding"/>
    <property type="evidence" value="ECO:0007669"/>
    <property type="project" value="InterPro"/>
</dbReference>
<feature type="domain" description="Aminotransferase class I/classII large" evidence="4">
    <location>
        <begin position="305"/>
        <end position="594"/>
    </location>
</feature>